<dbReference type="GO" id="GO:0016787">
    <property type="term" value="F:hydrolase activity"/>
    <property type="evidence" value="ECO:0007669"/>
    <property type="project" value="UniProtKB-KW"/>
</dbReference>
<proteinExistence type="predicted"/>
<protein>
    <submittedName>
        <fullName evidence="3">Fumarylacetoacetate hydrolase family protein</fullName>
    </submittedName>
</protein>
<dbReference type="PANTHER" id="PTHR30143">
    <property type="entry name" value="ACID HYDRATASE"/>
    <property type="match status" value="1"/>
</dbReference>
<keyword evidence="1" id="KW-0456">Lyase</keyword>
<dbReference type="InterPro" id="IPR050772">
    <property type="entry name" value="Hydratase-Decarb/MhpD_sf"/>
</dbReference>
<keyword evidence="4" id="KW-1185">Reference proteome</keyword>
<evidence type="ECO:0000259" key="2">
    <source>
        <dbReference type="Pfam" id="PF01557"/>
    </source>
</evidence>
<dbReference type="Pfam" id="PF01557">
    <property type="entry name" value="FAA_hydrolase"/>
    <property type="match status" value="1"/>
</dbReference>
<accession>A0ABW2QF08</accession>
<dbReference type="RefSeq" id="WP_382219144.1">
    <property type="nucleotide sequence ID" value="NZ_JBHTCA010000001.1"/>
</dbReference>
<feature type="domain" description="Fumarylacetoacetase-like C-terminal" evidence="2">
    <location>
        <begin position="63"/>
        <end position="251"/>
    </location>
</feature>
<dbReference type="InterPro" id="IPR036663">
    <property type="entry name" value="Fumarylacetoacetase_C_sf"/>
</dbReference>
<dbReference type="Gene3D" id="3.90.850.10">
    <property type="entry name" value="Fumarylacetoacetase-like, C-terminal domain"/>
    <property type="match status" value="1"/>
</dbReference>
<dbReference type="SUPFAM" id="SSF56529">
    <property type="entry name" value="FAH"/>
    <property type="match status" value="1"/>
</dbReference>
<sequence length="252" mass="26806">MTQLPVIDALLQARRSATPADALPLAASLSEPDQAYAVQLAVMAQLTGQPGVPRHWKSGGPSRDLPLTHAPLPPDGVWTSPATAGDWPFHQRGIEIEIALRLGVAVDAAQAASLQPDAVDHLIDAMAVSIEVVDSRWQQASTAAPLLRLADFQSHGALVLGDWVPYVRRDWAAQTCRVTVGTQPPLQRQGSHSLGDPAWLLPQWLQRACALYGEVPAGTVVTTGTWVGIVPAQRGDAVVAVFDGIGEARVRL</sequence>
<evidence type="ECO:0000256" key="1">
    <source>
        <dbReference type="ARBA" id="ARBA00023239"/>
    </source>
</evidence>
<reference evidence="4" key="1">
    <citation type="journal article" date="2019" name="Int. J. Syst. Evol. Microbiol.">
        <title>The Global Catalogue of Microorganisms (GCM) 10K type strain sequencing project: providing services to taxonomists for standard genome sequencing and annotation.</title>
        <authorList>
            <consortium name="The Broad Institute Genomics Platform"/>
            <consortium name="The Broad Institute Genome Sequencing Center for Infectious Disease"/>
            <person name="Wu L."/>
            <person name="Ma J."/>
        </authorList>
    </citation>
    <scope>NUCLEOTIDE SEQUENCE [LARGE SCALE GENOMIC DNA]</scope>
    <source>
        <strain evidence="4">CGMCC 1.12371</strain>
    </source>
</reference>
<keyword evidence="3" id="KW-0378">Hydrolase</keyword>
<name>A0ABW2QF08_9BURK</name>
<evidence type="ECO:0000313" key="4">
    <source>
        <dbReference type="Proteomes" id="UP001596501"/>
    </source>
</evidence>
<dbReference type="InterPro" id="IPR011234">
    <property type="entry name" value="Fumarylacetoacetase-like_C"/>
</dbReference>
<dbReference type="PANTHER" id="PTHR30143:SF0">
    <property type="entry name" value="2-KETO-4-PENTENOATE HYDRATASE"/>
    <property type="match status" value="1"/>
</dbReference>
<organism evidence="3 4">
    <name type="scientific">Hydrogenophaga atypica</name>
    <dbReference type="NCBI Taxonomy" id="249409"/>
    <lineage>
        <taxon>Bacteria</taxon>
        <taxon>Pseudomonadati</taxon>
        <taxon>Pseudomonadota</taxon>
        <taxon>Betaproteobacteria</taxon>
        <taxon>Burkholderiales</taxon>
        <taxon>Comamonadaceae</taxon>
        <taxon>Hydrogenophaga</taxon>
    </lineage>
</organism>
<comment type="caution">
    <text evidence="3">The sequence shown here is derived from an EMBL/GenBank/DDBJ whole genome shotgun (WGS) entry which is preliminary data.</text>
</comment>
<dbReference type="EMBL" id="JBHTCA010000001">
    <property type="protein sequence ID" value="MFC7407487.1"/>
    <property type="molecule type" value="Genomic_DNA"/>
</dbReference>
<gene>
    <name evidence="3" type="ORF">ACFQPB_01290</name>
</gene>
<evidence type="ECO:0000313" key="3">
    <source>
        <dbReference type="EMBL" id="MFC7407487.1"/>
    </source>
</evidence>
<dbReference type="Proteomes" id="UP001596501">
    <property type="component" value="Unassembled WGS sequence"/>
</dbReference>